<keyword evidence="3" id="KW-1185">Reference proteome</keyword>
<dbReference type="CDD" id="cd09917">
    <property type="entry name" value="F-box_SF"/>
    <property type="match status" value="1"/>
</dbReference>
<organism evidence="2 3">
    <name type="scientific">Hevea brasiliensis</name>
    <name type="common">Para rubber tree</name>
    <name type="synonym">Siphonia brasiliensis</name>
    <dbReference type="NCBI Taxonomy" id="3981"/>
    <lineage>
        <taxon>Eukaryota</taxon>
        <taxon>Viridiplantae</taxon>
        <taxon>Streptophyta</taxon>
        <taxon>Embryophyta</taxon>
        <taxon>Tracheophyta</taxon>
        <taxon>Spermatophyta</taxon>
        <taxon>Magnoliopsida</taxon>
        <taxon>eudicotyledons</taxon>
        <taxon>Gunneridae</taxon>
        <taxon>Pentapetalae</taxon>
        <taxon>rosids</taxon>
        <taxon>fabids</taxon>
        <taxon>Malpighiales</taxon>
        <taxon>Euphorbiaceae</taxon>
        <taxon>Crotonoideae</taxon>
        <taxon>Micrandreae</taxon>
        <taxon>Hevea</taxon>
    </lineage>
</organism>
<dbReference type="AlphaFoldDB" id="A0A6A6MIG1"/>
<dbReference type="PANTHER" id="PTHR31215">
    <property type="entry name" value="OS05G0510400 PROTEIN-RELATED"/>
    <property type="match status" value="1"/>
</dbReference>
<sequence length="343" mass="39085">MSSVEEEDFFDRLPDQLLLLIFNKLQDAKSLARCLLVSHRFASLVFQTDTVFLSISPRKHNSKSSHRLPVNILKILFLKFIAKPLQFFHHKIAPNKSPARNSGNLSYYSPNEVLKHFKDVKSLHIEVPSHGGKVGLEGIGSLLKWKAEFDIELKNCVVLGATSFQESIDHFQNQREDIVEQVLTDDELKLRVVWTISCLIDASARHWLLKEVLAEHHRLENVTISDINKQGKLCVGKDQITDMRNALKSLATKESSTERSRVPDLSMKLWYVPVLELPETGFSMKGATLVVIRPVDGEIRDLSDDHGDFSGFDGEESENKAFDEAVREMMKMRKNYVMTMSSF</sequence>
<feature type="domain" description="F-box" evidence="1">
    <location>
        <begin position="7"/>
        <end position="55"/>
    </location>
</feature>
<comment type="caution">
    <text evidence="2">The sequence shown here is derived from an EMBL/GenBank/DDBJ whole genome shotgun (WGS) entry which is preliminary data.</text>
</comment>
<evidence type="ECO:0000313" key="3">
    <source>
        <dbReference type="Proteomes" id="UP000467840"/>
    </source>
</evidence>
<dbReference type="Pfam" id="PF12937">
    <property type="entry name" value="F-box-like"/>
    <property type="match status" value="1"/>
</dbReference>
<proteinExistence type="predicted"/>
<gene>
    <name evidence="2" type="ORF">GH714_026788</name>
</gene>
<dbReference type="PROSITE" id="PS50181">
    <property type="entry name" value="FBOX"/>
    <property type="match status" value="1"/>
</dbReference>
<dbReference type="InterPro" id="IPR001810">
    <property type="entry name" value="F-box_dom"/>
</dbReference>
<reference evidence="2 3" key="1">
    <citation type="journal article" date="2020" name="Mol. Plant">
        <title>The Chromosome-Based Rubber Tree Genome Provides New Insights into Spurge Genome Evolution and Rubber Biosynthesis.</title>
        <authorList>
            <person name="Liu J."/>
            <person name="Shi C."/>
            <person name="Shi C.C."/>
            <person name="Li W."/>
            <person name="Zhang Q.J."/>
            <person name="Zhang Y."/>
            <person name="Li K."/>
            <person name="Lu H.F."/>
            <person name="Shi C."/>
            <person name="Zhu S.T."/>
            <person name="Xiao Z.Y."/>
            <person name="Nan H."/>
            <person name="Yue Y."/>
            <person name="Zhu X.G."/>
            <person name="Wu Y."/>
            <person name="Hong X.N."/>
            <person name="Fan G.Y."/>
            <person name="Tong Y."/>
            <person name="Zhang D."/>
            <person name="Mao C.L."/>
            <person name="Liu Y.L."/>
            <person name="Hao S.J."/>
            <person name="Liu W.Q."/>
            <person name="Lv M.Q."/>
            <person name="Zhang H.B."/>
            <person name="Liu Y."/>
            <person name="Hu-Tang G.R."/>
            <person name="Wang J.P."/>
            <person name="Wang J.H."/>
            <person name="Sun Y.H."/>
            <person name="Ni S.B."/>
            <person name="Chen W.B."/>
            <person name="Zhang X.C."/>
            <person name="Jiao Y.N."/>
            <person name="Eichler E.E."/>
            <person name="Li G.H."/>
            <person name="Liu X."/>
            <person name="Gao L.Z."/>
        </authorList>
    </citation>
    <scope>NUCLEOTIDE SEQUENCE [LARGE SCALE GENOMIC DNA]</scope>
    <source>
        <strain evidence="3">cv. GT1</strain>
        <tissue evidence="2">Leaf</tissue>
    </source>
</reference>
<dbReference type="Proteomes" id="UP000467840">
    <property type="component" value="Chromosome 14"/>
</dbReference>
<dbReference type="Gene3D" id="1.20.1280.50">
    <property type="match status" value="1"/>
</dbReference>
<dbReference type="InterPro" id="IPR044809">
    <property type="entry name" value="AUF1-like"/>
</dbReference>
<evidence type="ECO:0000259" key="1">
    <source>
        <dbReference type="PROSITE" id="PS50181"/>
    </source>
</evidence>
<dbReference type="SMART" id="SM00256">
    <property type="entry name" value="FBOX"/>
    <property type="match status" value="1"/>
</dbReference>
<dbReference type="EMBL" id="JAAGAX010000006">
    <property type="protein sequence ID" value="KAF2311799.1"/>
    <property type="molecule type" value="Genomic_DNA"/>
</dbReference>
<protein>
    <recommendedName>
        <fullName evidence="1">F-box domain-containing protein</fullName>
    </recommendedName>
</protein>
<dbReference type="SUPFAM" id="SSF81383">
    <property type="entry name" value="F-box domain"/>
    <property type="match status" value="1"/>
</dbReference>
<accession>A0A6A6MIG1</accession>
<name>A0A6A6MIG1_HEVBR</name>
<dbReference type="InterPro" id="IPR036047">
    <property type="entry name" value="F-box-like_dom_sf"/>
</dbReference>
<evidence type="ECO:0000313" key="2">
    <source>
        <dbReference type="EMBL" id="KAF2311799.1"/>
    </source>
</evidence>